<feature type="region of interest" description="Disordered" evidence="1">
    <location>
        <begin position="317"/>
        <end position="342"/>
    </location>
</feature>
<organism evidence="2 3">
    <name type="scientific">Methylobacterium dankookense</name>
    <dbReference type="NCBI Taxonomy" id="560405"/>
    <lineage>
        <taxon>Bacteria</taxon>
        <taxon>Pseudomonadati</taxon>
        <taxon>Pseudomonadota</taxon>
        <taxon>Alphaproteobacteria</taxon>
        <taxon>Hyphomicrobiales</taxon>
        <taxon>Methylobacteriaceae</taxon>
        <taxon>Methylobacterium</taxon>
    </lineage>
</organism>
<evidence type="ECO:0000313" key="3">
    <source>
        <dbReference type="Proteomes" id="UP001055303"/>
    </source>
</evidence>
<evidence type="ECO:0000256" key="1">
    <source>
        <dbReference type="SAM" id="MobiDB-lite"/>
    </source>
</evidence>
<proteinExistence type="predicted"/>
<keyword evidence="3" id="KW-1185">Reference proteome</keyword>
<feature type="region of interest" description="Disordered" evidence="1">
    <location>
        <begin position="221"/>
        <end position="243"/>
    </location>
</feature>
<protein>
    <submittedName>
        <fullName evidence="2">Uncharacterized protein</fullName>
    </submittedName>
</protein>
<gene>
    <name evidence="2" type="ORF">IFDJLNFL_1945</name>
</gene>
<evidence type="ECO:0000313" key="2">
    <source>
        <dbReference type="EMBL" id="GJD56053.1"/>
    </source>
</evidence>
<comment type="caution">
    <text evidence="2">The sequence shown here is derived from an EMBL/GenBank/DDBJ whole genome shotgun (WGS) entry which is preliminary data.</text>
</comment>
<dbReference type="EMBL" id="BPQI01000048">
    <property type="protein sequence ID" value="GJD56053.1"/>
    <property type="molecule type" value="Genomic_DNA"/>
</dbReference>
<reference evidence="2" key="2">
    <citation type="submission" date="2021-08" db="EMBL/GenBank/DDBJ databases">
        <authorList>
            <person name="Tani A."/>
            <person name="Ola A."/>
            <person name="Ogura Y."/>
            <person name="Katsura K."/>
            <person name="Hayashi T."/>
        </authorList>
    </citation>
    <scope>NUCLEOTIDE SEQUENCE</scope>
    <source>
        <strain evidence="2">DSM 22415</strain>
    </source>
</reference>
<feature type="compositionally biased region" description="Polar residues" evidence="1">
    <location>
        <begin position="317"/>
        <end position="328"/>
    </location>
</feature>
<sequence length="414" mass="42927">MPLIEATELSVEAAISATLAAISSVALAVWPARFFTSAATTAKPRPASPARAASMVALSARRLVWLAISEISPTIWPMLPAAAARRRTSAAIASASRVAEAERSAEAVAWVPISRTEAESSSVAAATVSAERAASCEALATWRLSEVVSSAAWAIPSAAAWSWVAAAETVSTMPPTCASKPSARLSTARRWAAAVSAPSRSCSARWARPSATLSRKVAAASEMARTSRGPPWGIATSSSPRPIAPSTCDIRTSGRAMALPSPKASAPEIRKVARPASVQMVRARSASARTACAAATRSALRRSSTPFSPSMRWVESLNQSGASRNDSVSPGRVPSASLRRRATSRAASVASAASRRAPCAALAPARNRVAKVAWFAERAAKRPSPARSRLPAAKAAEAVARSWPAASFMARKAA</sequence>
<name>A0ABQ4RE73_9HYPH</name>
<accession>A0ABQ4RE73</accession>
<reference evidence="2" key="1">
    <citation type="journal article" date="2021" name="Front. Microbiol.">
        <title>Comprehensive Comparative Genomics and Phenotyping of Methylobacterium Species.</title>
        <authorList>
            <person name="Alessa O."/>
            <person name="Ogura Y."/>
            <person name="Fujitani Y."/>
            <person name="Takami H."/>
            <person name="Hayashi T."/>
            <person name="Sahin N."/>
            <person name="Tani A."/>
        </authorList>
    </citation>
    <scope>NUCLEOTIDE SEQUENCE</scope>
    <source>
        <strain evidence="2">DSM 22415</strain>
    </source>
</reference>
<dbReference type="Proteomes" id="UP001055303">
    <property type="component" value="Unassembled WGS sequence"/>
</dbReference>